<dbReference type="EMBL" id="VHQI01000001">
    <property type="protein sequence ID" value="TPW44621.1"/>
    <property type="molecule type" value="Genomic_DNA"/>
</dbReference>
<comment type="caution">
    <text evidence="2">The sequence shown here is derived from an EMBL/GenBank/DDBJ whole genome shotgun (WGS) entry which is preliminary data.</text>
</comment>
<reference evidence="2 3" key="1">
    <citation type="submission" date="2019-06" db="EMBL/GenBank/DDBJ databases">
        <authorList>
            <person name="Yang Y."/>
        </authorList>
    </citation>
    <scope>NUCLEOTIDE SEQUENCE [LARGE SCALE GENOMIC DNA]</scope>
    <source>
        <strain evidence="2 3">BIT-26</strain>
    </source>
</reference>
<keyword evidence="1" id="KW-1133">Transmembrane helix</keyword>
<dbReference type="InterPro" id="IPR010351">
    <property type="entry name" value="DUF943"/>
</dbReference>
<evidence type="ECO:0000313" key="3">
    <source>
        <dbReference type="Proteomes" id="UP000319523"/>
    </source>
</evidence>
<feature type="transmembrane region" description="Helical" evidence="1">
    <location>
        <begin position="54"/>
        <end position="71"/>
    </location>
</feature>
<dbReference type="AlphaFoldDB" id="A0A506VEX9"/>
<dbReference type="Pfam" id="PF06092">
    <property type="entry name" value="DUF943"/>
    <property type="match status" value="1"/>
</dbReference>
<organism evidence="2 3">
    <name type="scientific">Mixta tenebrionis</name>
    <dbReference type="NCBI Taxonomy" id="2562439"/>
    <lineage>
        <taxon>Bacteria</taxon>
        <taxon>Pseudomonadati</taxon>
        <taxon>Pseudomonadota</taxon>
        <taxon>Gammaproteobacteria</taxon>
        <taxon>Enterobacterales</taxon>
        <taxon>Erwiniaceae</taxon>
        <taxon>Mixta</taxon>
    </lineage>
</organism>
<keyword evidence="1" id="KW-0812">Transmembrane</keyword>
<evidence type="ECO:0000256" key="1">
    <source>
        <dbReference type="SAM" id="Phobius"/>
    </source>
</evidence>
<dbReference type="InterPro" id="IPR017483">
    <property type="entry name" value="CHP03034"/>
</dbReference>
<accession>A0A506VEX9</accession>
<gene>
    <name evidence="2" type="ORF">FKM52_02615</name>
</gene>
<proteinExistence type="predicted"/>
<name>A0A506VEX9_9GAMM</name>
<sequence length="195" mass="23217">MDKDDIRNWKFSQLYFFKTWFVLQRSKNYGFKPFLQIWKPMSQSKEKNMLKNKIVILMAILLVIAVIYIISNSRAEIIVTDQELNFSNIAVKHFPVTEKGKIAWWKENKQKLKHEFNIPVPARNGDWYISIWNYGEGFKAPPEGDVRIFNSETRDMMCFNKDINKCIEKELLMRIENNRKSEVNLIMDDTIITVK</sequence>
<keyword evidence="1" id="KW-0472">Membrane</keyword>
<dbReference type="OrthoDB" id="6519293at2"/>
<dbReference type="Pfam" id="PF11692">
    <property type="entry name" value="DUF3289"/>
    <property type="match status" value="1"/>
</dbReference>
<evidence type="ECO:0000313" key="2">
    <source>
        <dbReference type="EMBL" id="TPW44621.1"/>
    </source>
</evidence>
<protein>
    <submittedName>
        <fullName evidence="2">DUF943 family protein</fullName>
    </submittedName>
</protein>
<dbReference type="Proteomes" id="UP000319523">
    <property type="component" value="Unassembled WGS sequence"/>
</dbReference>
<keyword evidence="3" id="KW-1185">Reference proteome</keyword>